<gene>
    <name evidence="9" type="ORF">QQF64_014666</name>
</gene>
<dbReference type="PANTHER" id="PTHR41694">
    <property type="entry name" value="ENDOGENOUS RETROVIRUS GROUP K MEMBER POL PROTEIN"/>
    <property type="match status" value="1"/>
</dbReference>
<dbReference type="PROSITE" id="PS50994">
    <property type="entry name" value="INTEGRASE"/>
    <property type="match status" value="1"/>
</dbReference>
<evidence type="ECO:0000256" key="3">
    <source>
        <dbReference type="ARBA" id="ARBA00022722"/>
    </source>
</evidence>
<feature type="region of interest" description="Disordered" evidence="7">
    <location>
        <begin position="171"/>
        <end position="202"/>
    </location>
</feature>
<keyword evidence="4" id="KW-0255">Endonuclease</keyword>
<evidence type="ECO:0000259" key="8">
    <source>
        <dbReference type="PROSITE" id="PS50994"/>
    </source>
</evidence>
<comment type="caution">
    <text evidence="9">The sequence shown here is derived from an EMBL/GenBank/DDBJ whole genome shotgun (WGS) entry which is preliminary data.</text>
</comment>
<dbReference type="Gene3D" id="2.30.30.850">
    <property type="match status" value="1"/>
</dbReference>
<keyword evidence="5" id="KW-0378">Hydrolase</keyword>
<dbReference type="SUPFAM" id="SSF53098">
    <property type="entry name" value="Ribonuclease H-like"/>
    <property type="match status" value="1"/>
</dbReference>
<dbReference type="Pfam" id="PF18697">
    <property type="entry name" value="MLVIN_C"/>
    <property type="match status" value="1"/>
</dbReference>
<dbReference type="InterPro" id="IPR036397">
    <property type="entry name" value="RNaseH_sf"/>
</dbReference>
<reference evidence="9 10" key="1">
    <citation type="submission" date="2023-09" db="EMBL/GenBank/DDBJ databases">
        <authorList>
            <person name="Wang M."/>
        </authorList>
    </citation>
    <scope>NUCLEOTIDE SEQUENCE [LARGE SCALE GENOMIC DNA]</scope>
    <source>
        <strain evidence="9">GT-2023</strain>
        <tissue evidence="9">Liver</tissue>
    </source>
</reference>
<proteinExistence type="predicted"/>
<protein>
    <recommendedName>
        <fullName evidence="8">Integrase catalytic domain-containing protein</fullName>
    </recommendedName>
</protein>
<evidence type="ECO:0000256" key="2">
    <source>
        <dbReference type="ARBA" id="ARBA00022695"/>
    </source>
</evidence>
<name>A0ABR3NTG1_9TELE</name>
<organism evidence="9 10">
    <name type="scientific">Cirrhinus molitorella</name>
    <name type="common">mud carp</name>
    <dbReference type="NCBI Taxonomy" id="172907"/>
    <lineage>
        <taxon>Eukaryota</taxon>
        <taxon>Metazoa</taxon>
        <taxon>Chordata</taxon>
        <taxon>Craniata</taxon>
        <taxon>Vertebrata</taxon>
        <taxon>Euteleostomi</taxon>
        <taxon>Actinopterygii</taxon>
        <taxon>Neopterygii</taxon>
        <taxon>Teleostei</taxon>
        <taxon>Ostariophysi</taxon>
        <taxon>Cypriniformes</taxon>
        <taxon>Cyprinidae</taxon>
        <taxon>Labeoninae</taxon>
        <taxon>Labeonini</taxon>
        <taxon>Cirrhinus</taxon>
    </lineage>
</organism>
<accession>A0ABR3NTG1</accession>
<keyword evidence="3" id="KW-0540">Nuclease</keyword>
<dbReference type="EMBL" id="JAYMGO010000002">
    <property type="protein sequence ID" value="KAL1280066.1"/>
    <property type="molecule type" value="Genomic_DNA"/>
</dbReference>
<sequence>MFSKWVEAFPTSKQNAGAVAKALLSEIIPRWGIPRKISSDNGTPFANEAITQISQQVKDALPKPAEGVLHDIRPGDFVVTKDLQRKHWKCKRWNGPFQVLLITHTAVKVAERTTWIHASHCRKVPAPPEGFQPPLFPWSGEPSELPAVNSWFQRSEETWNLAHVHLQRAVRRTQDQANRRRSRNPPYAPGQWDSSGNDDELITLHLTPCDPLENTSNQEEVRLVEQIDTTEGQKTIMERQVEQDTRR</sequence>
<evidence type="ECO:0000256" key="5">
    <source>
        <dbReference type="ARBA" id="ARBA00022801"/>
    </source>
</evidence>
<keyword evidence="1" id="KW-0808">Transferase</keyword>
<dbReference type="InterPro" id="IPR012337">
    <property type="entry name" value="RNaseH-like_sf"/>
</dbReference>
<dbReference type="InterPro" id="IPR040643">
    <property type="entry name" value="MLVIN_C"/>
</dbReference>
<dbReference type="Proteomes" id="UP001558613">
    <property type="component" value="Unassembled WGS sequence"/>
</dbReference>
<evidence type="ECO:0000313" key="10">
    <source>
        <dbReference type="Proteomes" id="UP001558613"/>
    </source>
</evidence>
<feature type="domain" description="Integrase catalytic" evidence="8">
    <location>
        <begin position="1"/>
        <end position="56"/>
    </location>
</feature>
<evidence type="ECO:0000313" key="9">
    <source>
        <dbReference type="EMBL" id="KAL1280066.1"/>
    </source>
</evidence>
<feature type="region of interest" description="Disordered" evidence="7">
    <location>
        <begin position="225"/>
        <end position="247"/>
    </location>
</feature>
<evidence type="ECO:0000256" key="4">
    <source>
        <dbReference type="ARBA" id="ARBA00022759"/>
    </source>
</evidence>
<feature type="compositionally biased region" description="Basic and acidic residues" evidence="7">
    <location>
        <begin position="236"/>
        <end position="247"/>
    </location>
</feature>
<keyword evidence="2" id="KW-0548">Nucleotidyltransferase</keyword>
<evidence type="ECO:0000256" key="6">
    <source>
        <dbReference type="ARBA" id="ARBA00022918"/>
    </source>
</evidence>
<evidence type="ECO:0000256" key="1">
    <source>
        <dbReference type="ARBA" id="ARBA00022679"/>
    </source>
</evidence>
<dbReference type="PANTHER" id="PTHR41694:SF5">
    <property type="entry name" value="RIBONUCLEASE H"/>
    <property type="match status" value="1"/>
</dbReference>
<evidence type="ECO:0000256" key="7">
    <source>
        <dbReference type="SAM" id="MobiDB-lite"/>
    </source>
</evidence>
<keyword evidence="10" id="KW-1185">Reference proteome</keyword>
<dbReference type="InterPro" id="IPR001584">
    <property type="entry name" value="Integrase_cat-core"/>
</dbReference>
<keyword evidence="6" id="KW-0695">RNA-directed DNA polymerase</keyword>
<dbReference type="Gene3D" id="3.30.420.10">
    <property type="entry name" value="Ribonuclease H-like superfamily/Ribonuclease H"/>
    <property type="match status" value="1"/>
</dbReference>